<organism evidence="1 2">
    <name type="scientific">Cocos nucifera</name>
    <name type="common">Coconut palm</name>
    <dbReference type="NCBI Taxonomy" id="13894"/>
    <lineage>
        <taxon>Eukaryota</taxon>
        <taxon>Viridiplantae</taxon>
        <taxon>Streptophyta</taxon>
        <taxon>Embryophyta</taxon>
        <taxon>Tracheophyta</taxon>
        <taxon>Spermatophyta</taxon>
        <taxon>Magnoliopsida</taxon>
        <taxon>Liliopsida</taxon>
        <taxon>Arecaceae</taxon>
        <taxon>Arecoideae</taxon>
        <taxon>Cocoseae</taxon>
        <taxon>Attaleinae</taxon>
        <taxon>Cocos</taxon>
    </lineage>
</organism>
<dbReference type="AlphaFoldDB" id="A0A8K0NCU0"/>
<dbReference type="EMBL" id="CM017885">
    <property type="protein sequence ID" value="KAG1367960.1"/>
    <property type="molecule type" value="Genomic_DNA"/>
</dbReference>
<evidence type="ECO:0000313" key="1">
    <source>
        <dbReference type="EMBL" id="KAG1367960.1"/>
    </source>
</evidence>
<name>A0A8K0NCU0_COCNU</name>
<protein>
    <submittedName>
        <fullName evidence="1">Uncharacterized protein</fullName>
    </submittedName>
</protein>
<sequence>MQTEHFSRSCHLLNQQNKSGDLGIAPLLAASMRIDHNDMVTEWQKESSTTYSQNVNNCNMLAGPASRFLVIN</sequence>
<dbReference type="Proteomes" id="UP000797356">
    <property type="component" value="Chromosome 14"/>
</dbReference>
<keyword evidence="2" id="KW-1185">Reference proteome</keyword>
<proteinExistence type="predicted"/>
<accession>A0A8K0NCU0</accession>
<gene>
    <name evidence="1" type="ORF">COCNU_14G004280</name>
</gene>
<comment type="caution">
    <text evidence="1">The sequence shown here is derived from an EMBL/GenBank/DDBJ whole genome shotgun (WGS) entry which is preliminary data.</text>
</comment>
<reference evidence="1" key="2">
    <citation type="submission" date="2019-07" db="EMBL/GenBank/DDBJ databases">
        <authorList>
            <person name="Yang Y."/>
            <person name="Bocs S."/>
            <person name="Baudouin L."/>
        </authorList>
    </citation>
    <scope>NUCLEOTIDE SEQUENCE</scope>
    <source>
        <tissue evidence="1">Spear leaf of Hainan Tall coconut</tissue>
    </source>
</reference>
<reference evidence="1" key="1">
    <citation type="journal article" date="2017" name="Gigascience">
        <title>The genome draft of coconut (Cocos nucifera).</title>
        <authorList>
            <person name="Xiao Y."/>
            <person name="Xu P."/>
            <person name="Fan H."/>
            <person name="Baudouin L."/>
            <person name="Xia W."/>
            <person name="Bocs S."/>
            <person name="Xu J."/>
            <person name="Li Q."/>
            <person name="Guo A."/>
            <person name="Zhou L."/>
            <person name="Li J."/>
            <person name="Wu Y."/>
            <person name="Ma Z."/>
            <person name="Armero A."/>
            <person name="Issali A.E."/>
            <person name="Liu N."/>
            <person name="Peng M."/>
            <person name="Yang Y."/>
        </authorList>
    </citation>
    <scope>NUCLEOTIDE SEQUENCE</scope>
    <source>
        <tissue evidence="1">Spear leaf of Hainan Tall coconut</tissue>
    </source>
</reference>
<evidence type="ECO:0000313" key="2">
    <source>
        <dbReference type="Proteomes" id="UP000797356"/>
    </source>
</evidence>